<protein>
    <submittedName>
        <fullName evidence="2">Uncharacterized protein</fullName>
    </submittedName>
</protein>
<feature type="region of interest" description="Disordered" evidence="1">
    <location>
        <begin position="38"/>
        <end position="69"/>
    </location>
</feature>
<evidence type="ECO:0000256" key="1">
    <source>
        <dbReference type="SAM" id="MobiDB-lite"/>
    </source>
</evidence>
<evidence type="ECO:0000313" key="3">
    <source>
        <dbReference type="Proteomes" id="UP000095751"/>
    </source>
</evidence>
<dbReference type="EMBL" id="KV784356">
    <property type="protein sequence ID" value="OEU18366.1"/>
    <property type="molecule type" value="Genomic_DNA"/>
</dbReference>
<keyword evidence="3" id="KW-1185">Reference proteome</keyword>
<dbReference type="AlphaFoldDB" id="A0A1E7FJN0"/>
<dbReference type="InParanoid" id="A0A1E7FJN0"/>
<gene>
    <name evidence="2" type="ORF">FRACYDRAFT_274757</name>
</gene>
<name>A0A1E7FJN0_9STRA</name>
<feature type="compositionally biased region" description="Low complexity" evidence="1">
    <location>
        <begin position="38"/>
        <end position="68"/>
    </location>
</feature>
<reference evidence="2 3" key="1">
    <citation type="submission" date="2016-09" db="EMBL/GenBank/DDBJ databases">
        <title>Extensive genetic diversity and differential bi-allelic expression allows diatom success in the polar Southern Ocean.</title>
        <authorList>
            <consortium name="DOE Joint Genome Institute"/>
            <person name="Mock T."/>
            <person name="Otillar R.P."/>
            <person name="Strauss J."/>
            <person name="Dupont C."/>
            <person name="Frickenhaus S."/>
            <person name="Maumus F."/>
            <person name="Mcmullan M."/>
            <person name="Sanges R."/>
            <person name="Schmutz J."/>
            <person name="Toseland A."/>
            <person name="Valas R."/>
            <person name="Veluchamy A."/>
            <person name="Ward B.J."/>
            <person name="Allen A."/>
            <person name="Barry K."/>
            <person name="Falciatore A."/>
            <person name="Ferrante M."/>
            <person name="Fortunato A.E."/>
            <person name="Gloeckner G."/>
            <person name="Gruber A."/>
            <person name="Hipkin R."/>
            <person name="Janech M."/>
            <person name="Kroth P."/>
            <person name="Leese F."/>
            <person name="Lindquist E."/>
            <person name="Lyon B.R."/>
            <person name="Martin J."/>
            <person name="Mayer C."/>
            <person name="Parker M."/>
            <person name="Quesneville H."/>
            <person name="Raymond J."/>
            <person name="Uhlig C."/>
            <person name="Valentin K.U."/>
            <person name="Worden A.Z."/>
            <person name="Armbrust E.V."/>
            <person name="Bowler C."/>
            <person name="Green B."/>
            <person name="Moulton V."/>
            <person name="Van Oosterhout C."/>
            <person name="Grigoriev I."/>
        </authorList>
    </citation>
    <scope>NUCLEOTIDE SEQUENCE [LARGE SCALE GENOMIC DNA]</scope>
    <source>
        <strain evidence="2 3">CCMP1102</strain>
    </source>
</reference>
<dbReference type="KEGG" id="fcy:FRACYDRAFT_274757"/>
<accession>A0A1E7FJN0</accession>
<dbReference type="Proteomes" id="UP000095751">
    <property type="component" value="Unassembled WGS sequence"/>
</dbReference>
<evidence type="ECO:0000313" key="2">
    <source>
        <dbReference type="EMBL" id="OEU18366.1"/>
    </source>
</evidence>
<organism evidence="2 3">
    <name type="scientific">Fragilariopsis cylindrus CCMP1102</name>
    <dbReference type="NCBI Taxonomy" id="635003"/>
    <lineage>
        <taxon>Eukaryota</taxon>
        <taxon>Sar</taxon>
        <taxon>Stramenopiles</taxon>
        <taxon>Ochrophyta</taxon>
        <taxon>Bacillariophyta</taxon>
        <taxon>Bacillariophyceae</taxon>
        <taxon>Bacillariophycidae</taxon>
        <taxon>Bacillariales</taxon>
        <taxon>Bacillariaceae</taxon>
        <taxon>Fragilariopsis</taxon>
    </lineage>
</organism>
<sequence length="202" mass="21955">MPRLIVPTNTTTLVMMMILVTTATFLTNAFAFTTIPSSKPFTSRSSSSSSTTTTRTRTKTSISAKSRSQSPLLDEGLEAYSYKFEGRRAMVTKEKAIVAFNELARLYGDEEAVAMVKLESRVLVFNSDNYAPCLASWTEQFGLEAAQGMVGRNPNLLAIRPELAVKPAEDCMVFSYIIAASRPLPKILGAGLLLSIATAGMH</sequence>
<dbReference type="OrthoDB" id="41474at2759"/>
<proteinExistence type="predicted"/>